<dbReference type="GO" id="GO:0016853">
    <property type="term" value="F:isomerase activity"/>
    <property type="evidence" value="ECO:0007669"/>
    <property type="project" value="UniProtKB-KW"/>
</dbReference>
<comment type="caution">
    <text evidence="2">The sequence shown here is derived from an EMBL/GenBank/DDBJ whole genome shotgun (WGS) entry which is preliminary data.</text>
</comment>
<dbReference type="Proteomes" id="UP000230750">
    <property type="component" value="Unassembled WGS sequence"/>
</dbReference>
<sequence length="184" mass="20355">MLQQLSSSLKQVTSRLTALETVAAKILSNVGEEDLDMESLDTVLKARIDSEEAFEEFEVALGEDEGKRKKLVLILASMEKGVPGKVARAMMRAVMTNGIMSNFSATGQKGGKRPFKDTILCSVILKALRKCIKNGKRSDFFFEISEVLRNAPNMPGGSNYVRKKSQVAQKRNTQVYESEAESDE</sequence>
<dbReference type="AlphaFoldDB" id="A0A2G8KBE1"/>
<dbReference type="EMBL" id="MRZV01000718">
    <property type="protein sequence ID" value="PIK45328.1"/>
    <property type="molecule type" value="Genomic_DNA"/>
</dbReference>
<evidence type="ECO:0000313" key="3">
    <source>
        <dbReference type="Proteomes" id="UP000230750"/>
    </source>
</evidence>
<feature type="compositionally biased region" description="Polar residues" evidence="1">
    <location>
        <begin position="166"/>
        <end position="176"/>
    </location>
</feature>
<keyword evidence="3" id="KW-1185">Reference proteome</keyword>
<evidence type="ECO:0000313" key="2">
    <source>
        <dbReference type="EMBL" id="PIK45328.1"/>
    </source>
</evidence>
<evidence type="ECO:0000256" key="1">
    <source>
        <dbReference type="SAM" id="MobiDB-lite"/>
    </source>
</evidence>
<keyword evidence="2" id="KW-0413">Isomerase</keyword>
<proteinExistence type="predicted"/>
<reference evidence="2 3" key="1">
    <citation type="journal article" date="2017" name="PLoS Biol.">
        <title>The sea cucumber genome provides insights into morphological evolution and visceral regeneration.</title>
        <authorList>
            <person name="Zhang X."/>
            <person name="Sun L."/>
            <person name="Yuan J."/>
            <person name="Sun Y."/>
            <person name="Gao Y."/>
            <person name="Zhang L."/>
            <person name="Li S."/>
            <person name="Dai H."/>
            <person name="Hamel J.F."/>
            <person name="Liu C."/>
            <person name="Yu Y."/>
            <person name="Liu S."/>
            <person name="Lin W."/>
            <person name="Guo K."/>
            <person name="Jin S."/>
            <person name="Xu P."/>
            <person name="Storey K.B."/>
            <person name="Huan P."/>
            <person name="Zhang T."/>
            <person name="Zhou Y."/>
            <person name="Zhang J."/>
            <person name="Lin C."/>
            <person name="Li X."/>
            <person name="Xing L."/>
            <person name="Huo D."/>
            <person name="Sun M."/>
            <person name="Wang L."/>
            <person name="Mercier A."/>
            <person name="Li F."/>
            <person name="Yang H."/>
            <person name="Xiang J."/>
        </authorList>
    </citation>
    <scope>NUCLEOTIDE SEQUENCE [LARGE SCALE GENOMIC DNA]</scope>
    <source>
        <strain evidence="2">Shaxun</strain>
        <tissue evidence="2">Muscle</tissue>
    </source>
</reference>
<feature type="region of interest" description="Disordered" evidence="1">
    <location>
        <begin position="153"/>
        <end position="184"/>
    </location>
</feature>
<name>A0A2G8KBE1_STIJA</name>
<accession>A0A2G8KBE1</accession>
<dbReference type="OrthoDB" id="6134411at2759"/>
<gene>
    <name evidence="2" type="ORF">BSL78_17793</name>
</gene>
<organism evidence="2 3">
    <name type="scientific">Stichopus japonicus</name>
    <name type="common">Sea cucumber</name>
    <dbReference type="NCBI Taxonomy" id="307972"/>
    <lineage>
        <taxon>Eukaryota</taxon>
        <taxon>Metazoa</taxon>
        <taxon>Echinodermata</taxon>
        <taxon>Eleutherozoa</taxon>
        <taxon>Echinozoa</taxon>
        <taxon>Holothuroidea</taxon>
        <taxon>Aspidochirotacea</taxon>
        <taxon>Aspidochirotida</taxon>
        <taxon>Stichopodidae</taxon>
        <taxon>Apostichopus</taxon>
    </lineage>
</organism>
<protein>
    <submittedName>
        <fullName evidence="2">Putative DNA topoisomerase 2-alpha-like isoform X2</fullName>
    </submittedName>
</protein>